<evidence type="ECO:0000256" key="8">
    <source>
        <dbReference type="ARBA" id="ARBA00023136"/>
    </source>
</evidence>
<dbReference type="GO" id="GO:0005886">
    <property type="term" value="C:plasma membrane"/>
    <property type="evidence" value="ECO:0007669"/>
    <property type="project" value="UniProtKB-SubCell"/>
</dbReference>
<dbReference type="Pfam" id="PF01706">
    <property type="entry name" value="FliG_C"/>
    <property type="match status" value="1"/>
</dbReference>
<keyword evidence="9" id="KW-0975">Bacterial flagellum</keyword>
<dbReference type="GO" id="GO:0009425">
    <property type="term" value="C:bacterial-type flagellum basal body"/>
    <property type="evidence" value="ECO:0007669"/>
    <property type="project" value="UniProtKB-SubCell"/>
</dbReference>
<dbReference type="SUPFAM" id="SSF48029">
    <property type="entry name" value="FliG"/>
    <property type="match status" value="2"/>
</dbReference>
<evidence type="ECO:0000313" key="15">
    <source>
        <dbReference type="Proteomes" id="UP000247555"/>
    </source>
</evidence>
<dbReference type="InterPro" id="IPR028263">
    <property type="entry name" value="FliG_N"/>
</dbReference>
<keyword evidence="14" id="KW-0282">Flagellum</keyword>
<dbReference type="InterPro" id="IPR023087">
    <property type="entry name" value="Flg_Motor_Flig_C"/>
</dbReference>
<gene>
    <name evidence="14" type="ORF">DFR34_11615</name>
</gene>
<reference evidence="14 15" key="1">
    <citation type="submission" date="2018-05" db="EMBL/GenBank/DDBJ databases">
        <title>Genomic Encyclopedia of Type Strains, Phase IV (KMG-IV): sequencing the most valuable type-strain genomes for metagenomic binning, comparative biology and taxonomic classification.</title>
        <authorList>
            <person name="Goeker M."/>
        </authorList>
    </citation>
    <scope>NUCLEOTIDE SEQUENCE [LARGE SCALE GENOMIC DNA]</scope>
    <source>
        <strain evidence="14 15">DSM 29661</strain>
    </source>
</reference>
<dbReference type="Gene3D" id="1.10.220.30">
    <property type="match status" value="3"/>
</dbReference>
<dbReference type="InterPro" id="IPR000090">
    <property type="entry name" value="Flg_Motor_Flig"/>
</dbReference>
<dbReference type="RefSeq" id="WP_110391311.1">
    <property type="nucleotide sequence ID" value="NZ_CALCOA010000244.1"/>
</dbReference>
<keyword evidence="14" id="KW-0966">Cell projection</keyword>
<keyword evidence="5" id="KW-1003">Cell membrane</keyword>
<dbReference type="FunFam" id="1.10.220.30:FF:000001">
    <property type="entry name" value="Flagellar motor switch protein FliG"/>
    <property type="match status" value="1"/>
</dbReference>
<dbReference type="InterPro" id="IPR032779">
    <property type="entry name" value="FliG_M"/>
</dbReference>
<comment type="function">
    <text evidence="10">FliG is one of three proteins (FliG, FliN, FliM) that forms the rotor-mounted switch complex (C ring), located at the base of the basal body. This complex interacts with the CheY and CheZ chemotaxis proteins, in addition to contacting components of the motor that determine the direction of flagellar rotation.</text>
</comment>
<dbReference type="GO" id="GO:0006935">
    <property type="term" value="P:chemotaxis"/>
    <property type="evidence" value="ECO:0007669"/>
    <property type="project" value="UniProtKB-KW"/>
</dbReference>
<feature type="domain" description="Flagellar motor switch protein FliG N-terminal" evidence="13">
    <location>
        <begin position="5"/>
        <end position="102"/>
    </location>
</feature>
<feature type="domain" description="Flagellar motor switch protein FliG C-terminal" evidence="11">
    <location>
        <begin position="215"/>
        <end position="321"/>
    </location>
</feature>
<dbReference type="PANTHER" id="PTHR30534">
    <property type="entry name" value="FLAGELLAR MOTOR SWITCH PROTEIN FLIG"/>
    <property type="match status" value="1"/>
</dbReference>
<dbReference type="PRINTS" id="PR00954">
    <property type="entry name" value="FLGMOTORFLIG"/>
</dbReference>
<dbReference type="PIRSF" id="PIRSF003161">
    <property type="entry name" value="FliG"/>
    <property type="match status" value="1"/>
</dbReference>
<comment type="subcellular location">
    <subcellularLocation>
        <location evidence="1">Bacterial flagellum basal body</location>
    </subcellularLocation>
    <subcellularLocation>
        <location evidence="2">Cell inner membrane</location>
        <topology evidence="2">Peripheral membrane protein</topology>
        <orientation evidence="2">Cytoplasmic side</orientation>
    </subcellularLocation>
</comment>
<keyword evidence="14" id="KW-0969">Cilium</keyword>
<evidence type="ECO:0000313" key="14">
    <source>
        <dbReference type="EMBL" id="PXX77636.1"/>
    </source>
</evidence>
<dbReference type="GO" id="GO:0003774">
    <property type="term" value="F:cytoskeletal motor activity"/>
    <property type="evidence" value="ECO:0007669"/>
    <property type="project" value="InterPro"/>
</dbReference>
<dbReference type="InterPro" id="IPR011002">
    <property type="entry name" value="FliG_a-hlx"/>
</dbReference>
<feature type="domain" description="Flagellar motor switch protein FliG middle" evidence="12">
    <location>
        <begin position="113"/>
        <end position="183"/>
    </location>
</feature>
<dbReference type="EMBL" id="QJKI01000016">
    <property type="protein sequence ID" value="PXX77636.1"/>
    <property type="molecule type" value="Genomic_DNA"/>
</dbReference>
<dbReference type="GO" id="GO:0071973">
    <property type="term" value="P:bacterial-type flagellum-dependent cell motility"/>
    <property type="evidence" value="ECO:0007669"/>
    <property type="project" value="InterPro"/>
</dbReference>
<proteinExistence type="inferred from homology"/>
<dbReference type="NCBIfam" id="TIGR00207">
    <property type="entry name" value="fliG"/>
    <property type="match status" value="1"/>
</dbReference>
<dbReference type="Pfam" id="PF14841">
    <property type="entry name" value="FliG_M"/>
    <property type="match status" value="1"/>
</dbReference>
<evidence type="ECO:0000256" key="3">
    <source>
        <dbReference type="ARBA" id="ARBA00010299"/>
    </source>
</evidence>
<evidence type="ECO:0000256" key="2">
    <source>
        <dbReference type="ARBA" id="ARBA00004515"/>
    </source>
</evidence>
<keyword evidence="7" id="KW-0283">Flagellar rotation</keyword>
<dbReference type="Proteomes" id="UP000247555">
    <property type="component" value="Unassembled WGS sequence"/>
</dbReference>
<evidence type="ECO:0000256" key="10">
    <source>
        <dbReference type="ARBA" id="ARBA00025598"/>
    </source>
</evidence>
<keyword evidence="6" id="KW-0145">Chemotaxis</keyword>
<comment type="similarity">
    <text evidence="3">Belongs to the FliG family.</text>
</comment>
<dbReference type="PANTHER" id="PTHR30534:SF0">
    <property type="entry name" value="FLAGELLAR MOTOR SWITCH PROTEIN FLIG"/>
    <property type="match status" value="1"/>
</dbReference>
<evidence type="ECO:0000256" key="6">
    <source>
        <dbReference type="ARBA" id="ARBA00022500"/>
    </source>
</evidence>
<evidence type="ECO:0000259" key="13">
    <source>
        <dbReference type="Pfam" id="PF14842"/>
    </source>
</evidence>
<dbReference type="OrthoDB" id="9780302at2"/>
<dbReference type="Pfam" id="PF14842">
    <property type="entry name" value="FliG_N"/>
    <property type="match status" value="1"/>
</dbReference>
<organism evidence="14 15">
    <name type="scientific">Rivihabitans pingtungensis</name>
    <dbReference type="NCBI Taxonomy" id="1054498"/>
    <lineage>
        <taxon>Bacteria</taxon>
        <taxon>Pseudomonadati</taxon>
        <taxon>Pseudomonadota</taxon>
        <taxon>Betaproteobacteria</taxon>
        <taxon>Neisseriales</taxon>
        <taxon>Aquaspirillaceae</taxon>
        <taxon>Rivihabitans</taxon>
    </lineage>
</organism>
<name>A0A318KPN8_9NEIS</name>
<comment type="caution">
    <text evidence="14">The sequence shown here is derived from an EMBL/GenBank/DDBJ whole genome shotgun (WGS) entry which is preliminary data.</text>
</comment>
<dbReference type="AlphaFoldDB" id="A0A318KPN8"/>
<evidence type="ECO:0000259" key="11">
    <source>
        <dbReference type="Pfam" id="PF01706"/>
    </source>
</evidence>
<accession>A0A318KPN8</accession>
<evidence type="ECO:0000256" key="1">
    <source>
        <dbReference type="ARBA" id="ARBA00004117"/>
    </source>
</evidence>
<evidence type="ECO:0000256" key="4">
    <source>
        <dbReference type="ARBA" id="ARBA00021870"/>
    </source>
</evidence>
<keyword evidence="15" id="KW-1185">Reference proteome</keyword>
<evidence type="ECO:0000259" key="12">
    <source>
        <dbReference type="Pfam" id="PF14841"/>
    </source>
</evidence>
<keyword evidence="8" id="KW-0472">Membrane</keyword>
<protein>
    <recommendedName>
        <fullName evidence="4">Flagellar motor switch protein FliG</fullName>
    </recommendedName>
</protein>
<evidence type="ECO:0000256" key="7">
    <source>
        <dbReference type="ARBA" id="ARBA00022779"/>
    </source>
</evidence>
<evidence type="ECO:0000256" key="9">
    <source>
        <dbReference type="ARBA" id="ARBA00023143"/>
    </source>
</evidence>
<sequence length="332" mass="36728">MSDAGVRRSAVLLFSIGQQDAVEVFKYLGPKEVQKISTNMTQITNLSIDEIATSIQLFRDEAKMRASIGAADEYLRQVLVEALGEDKASNLLDKIFAGNDNSGIESLKWMDPSSAADLIRNEHPQIISTILVHLEPDQSSAIMQHFSERLRNDVLLRIATLEGVQPQAIRELNDVLTQLLSGSDRVKKSAIGGVQMTAEILNFMGSSYEASALGSIREYDPELAQRIQDKMFVFENLCDLDNRSIQVILREISPESLITALKGTSQELKDKIFKNMSSRAAEMLKDDFEAKGPVKVSEVEAEQKEILKIVRKLADDGQIVLTGKSGEEGVVE</sequence>
<evidence type="ECO:0000256" key="5">
    <source>
        <dbReference type="ARBA" id="ARBA00022475"/>
    </source>
</evidence>